<reference evidence="6" key="1">
    <citation type="journal article" date="2016" name="Genome Announc.">
        <title>Draft Genome Sequences of Methanobrevibacter curvatus DSM11111, Methanobrevibacter cuticularis DSM11139, Methanobrevibacter filiformis DSM11501, and Methanobrevibacter oralis DSM7256.</title>
        <authorList>
            <person name="Poehlein A."/>
            <person name="Seedorf H."/>
        </authorList>
    </citation>
    <scope>NUCLEOTIDE SEQUENCE [LARGE SCALE GENOMIC DNA]</scope>
    <source>
        <strain evidence="6">DSM 7256 / JCM 30027 / ZR</strain>
    </source>
</reference>
<dbReference type="PANTHER" id="PTHR43827">
    <property type="entry name" value="2,5-DIKETO-D-GLUCONIC ACID REDUCTASE"/>
    <property type="match status" value="1"/>
</dbReference>
<keyword evidence="2" id="KW-0521">NADP</keyword>
<comment type="caution">
    <text evidence="5">The sequence shown here is derived from an EMBL/GenBank/DDBJ whole genome shotgun (WGS) entry which is preliminary data.</text>
</comment>
<sequence length="287" mass="33706">MPIEGFGVYQIPKEETKEAVLNAIKVGYRSIDTAQSYFNEKEVGDAIVECGIPREELFITTKVWIDNYGYEECKKSIEESLEKLKTEYIDLVLLHQPFADYYGAYRALEDLYEEGKIRAIGVSNFQVDRLADICLFERKVIPAVNQIEVNPLYQRTYDQEIMERYGVQIEAWAPFGEGKNNMFNNETLIKIGKKYNKSAAQVILRWLVQRKVVFACKSTHLERIKQNFDIYDFELSNEDIEKIKELNSNDSLFFDHNNPDMVEWFDEMVKSRRDNHVASKENKKWED</sequence>
<dbReference type="FunFam" id="3.20.20.100:FF:000015">
    <property type="entry name" value="Oxidoreductase, aldo/keto reductase family"/>
    <property type="match status" value="1"/>
</dbReference>
<dbReference type="InterPro" id="IPR023210">
    <property type="entry name" value="NADP_OxRdtase_dom"/>
</dbReference>
<gene>
    <name evidence="5" type="ORF">MBORA_12540</name>
</gene>
<evidence type="ECO:0000256" key="2">
    <source>
        <dbReference type="ARBA" id="ARBA00022857"/>
    </source>
</evidence>
<evidence type="ECO:0000313" key="6">
    <source>
        <dbReference type="Proteomes" id="UP000077428"/>
    </source>
</evidence>
<dbReference type="STRING" id="66851.MBORA_12540"/>
<evidence type="ECO:0000256" key="1">
    <source>
        <dbReference type="ARBA" id="ARBA00007905"/>
    </source>
</evidence>
<proteinExistence type="inferred from homology"/>
<dbReference type="InterPro" id="IPR036812">
    <property type="entry name" value="NAD(P)_OxRdtase_dom_sf"/>
</dbReference>
<dbReference type="RefSeq" id="WP_232817538.1">
    <property type="nucleotide sequence ID" value="NZ_CAJVUI010000002.1"/>
</dbReference>
<dbReference type="Proteomes" id="UP000077428">
    <property type="component" value="Unassembled WGS sequence"/>
</dbReference>
<dbReference type="PIRSF" id="PIRSF000097">
    <property type="entry name" value="AKR"/>
    <property type="match status" value="1"/>
</dbReference>
<evidence type="ECO:0000313" key="5">
    <source>
        <dbReference type="EMBL" id="KZX12339.1"/>
    </source>
</evidence>
<keyword evidence="6" id="KW-1185">Reference proteome</keyword>
<evidence type="ECO:0000256" key="3">
    <source>
        <dbReference type="ARBA" id="ARBA00023002"/>
    </source>
</evidence>
<dbReference type="Pfam" id="PF00248">
    <property type="entry name" value="Aldo_ket_red"/>
    <property type="match status" value="1"/>
</dbReference>
<dbReference type="CDD" id="cd19133">
    <property type="entry name" value="AKR_AKR5F1"/>
    <property type="match status" value="1"/>
</dbReference>
<dbReference type="AlphaFoldDB" id="A0A166AQC4"/>
<dbReference type="PROSITE" id="PS00798">
    <property type="entry name" value="ALDOKETO_REDUCTASE_1"/>
    <property type="match status" value="1"/>
</dbReference>
<dbReference type="GO" id="GO:0016616">
    <property type="term" value="F:oxidoreductase activity, acting on the CH-OH group of donors, NAD or NADP as acceptor"/>
    <property type="evidence" value="ECO:0007669"/>
    <property type="project" value="UniProtKB-ARBA"/>
</dbReference>
<feature type="domain" description="NADP-dependent oxidoreductase" evidence="4">
    <location>
        <begin position="10"/>
        <end position="247"/>
    </location>
</feature>
<dbReference type="EC" id="1.-.-.-" evidence="5"/>
<keyword evidence="3 5" id="KW-0560">Oxidoreductase</keyword>
<dbReference type="Gene3D" id="3.20.20.100">
    <property type="entry name" value="NADP-dependent oxidoreductase domain"/>
    <property type="match status" value="1"/>
</dbReference>
<protein>
    <submittedName>
        <fullName evidence="5">Oxidoreductase</fullName>
        <ecNumber evidence="5">1.-.-.-</ecNumber>
    </submittedName>
</protein>
<comment type="similarity">
    <text evidence="1">Belongs to the aldo/keto reductase family.</text>
</comment>
<dbReference type="PANTHER" id="PTHR43827:SF3">
    <property type="entry name" value="NADP-DEPENDENT OXIDOREDUCTASE DOMAIN-CONTAINING PROTEIN"/>
    <property type="match status" value="1"/>
</dbReference>
<dbReference type="EMBL" id="LWMU01000071">
    <property type="protein sequence ID" value="KZX12339.1"/>
    <property type="molecule type" value="Genomic_DNA"/>
</dbReference>
<name>A0A166AQC4_METOA</name>
<organism evidence="5 6">
    <name type="scientific">Methanobrevibacter oralis</name>
    <dbReference type="NCBI Taxonomy" id="66851"/>
    <lineage>
        <taxon>Archaea</taxon>
        <taxon>Methanobacteriati</taxon>
        <taxon>Methanobacteriota</taxon>
        <taxon>Methanomada group</taxon>
        <taxon>Methanobacteria</taxon>
        <taxon>Methanobacteriales</taxon>
        <taxon>Methanobacteriaceae</taxon>
        <taxon>Methanobrevibacter</taxon>
    </lineage>
</organism>
<accession>A0A166AQC4</accession>
<dbReference type="InterPro" id="IPR020471">
    <property type="entry name" value="AKR"/>
</dbReference>
<evidence type="ECO:0000259" key="4">
    <source>
        <dbReference type="Pfam" id="PF00248"/>
    </source>
</evidence>
<dbReference type="SUPFAM" id="SSF51430">
    <property type="entry name" value="NAD(P)-linked oxidoreductase"/>
    <property type="match status" value="1"/>
</dbReference>
<dbReference type="PRINTS" id="PR00069">
    <property type="entry name" value="ALDKETRDTASE"/>
</dbReference>
<dbReference type="PATRIC" id="fig|66851.6.peg.1363"/>
<dbReference type="PROSITE" id="PS00062">
    <property type="entry name" value="ALDOKETO_REDUCTASE_2"/>
    <property type="match status" value="1"/>
</dbReference>
<dbReference type="InterPro" id="IPR018170">
    <property type="entry name" value="Aldo/ket_reductase_CS"/>
</dbReference>